<dbReference type="EMBL" id="AAGW02044441">
    <property type="status" value="NOT_ANNOTATED_CDS"/>
    <property type="molecule type" value="Genomic_DNA"/>
</dbReference>
<comment type="similarity">
    <text evidence="1">Belongs to the SPIN/STSY family.</text>
</comment>
<sequence length="137" mass="15110">VKTPFGKTPGQRSRADAGPAGVSADRVKKRTSHRKPSSAGRSKPDFQPRRNIVRCKIQRGWEEGSAPVTQWKGAGLDQVPANPSLCMCLYLPVSILYLCAYLHTHTHTVYSERYKCTHTPLAVISLDWDGGDAIFST</sequence>
<reference evidence="3" key="2">
    <citation type="submission" date="2025-08" db="UniProtKB">
        <authorList>
            <consortium name="Ensembl"/>
        </authorList>
    </citation>
    <scope>IDENTIFICATION</scope>
    <source>
        <strain evidence="3">Thorbecke</strain>
    </source>
</reference>
<evidence type="ECO:0000256" key="1">
    <source>
        <dbReference type="ARBA" id="ARBA00009467"/>
    </source>
</evidence>
<dbReference type="AlphaFoldDB" id="A0A5F9DST0"/>
<evidence type="ECO:0000313" key="3">
    <source>
        <dbReference type="Ensembl" id="ENSOCUP00000049065.1"/>
    </source>
</evidence>
<feature type="compositionally biased region" description="Basic residues" evidence="2">
    <location>
        <begin position="27"/>
        <end position="36"/>
    </location>
</feature>
<name>A0A5F9DST0_RABIT</name>
<dbReference type="GO" id="GO:0007276">
    <property type="term" value="P:gamete generation"/>
    <property type="evidence" value="ECO:0007669"/>
    <property type="project" value="InterPro"/>
</dbReference>
<reference evidence="3" key="3">
    <citation type="submission" date="2025-09" db="UniProtKB">
        <authorList>
            <consortium name="Ensembl"/>
        </authorList>
    </citation>
    <scope>IDENTIFICATION</scope>
    <source>
        <strain evidence="3">Thorbecke</strain>
    </source>
</reference>
<dbReference type="PANTHER" id="PTHR10405">
    <property type="entry name" value="SPINDLIN"/>
    <property type="match status" value="1"/>
</dbReference>
<dbReference type="Gene3D" id="2.80.10.70">
    <property type="entry name" value="Spindlin/Ssty"/>
    <property type="match status" value="1"/>
</dbReference>
<dbReference type="InParanoid" id="A0A5F9DST0"/>
<proteinExistence type="inferred from homology"/>
<dbReference type="InterPro" id="IPR003671">
    <property type="entry name" value="SPIN/Ssty"/>
</dbReference>
<protein>
    <submittedName>
        <fullName evidence="3">Uncharacterized protein</fullName>
    </submittedName>
</protein>
<dbReference type="Proteomes" id="UP000001811">
    <property type="component" value="Chromosome 9"/>
</dbReference>
<dbReference type="GeneTree" id="ENSGT00950000182925"/>
<accession>A0A5F9DST0</accession>
<dbReference type="Ensembl" id="ENSOCUT00000026090.2">
    <property type="protein sequence ID" value="ENSOCUP00000049065.1"/>
    <property type="gene ID" value="ENSOCUG00000024307.2"/>
</dbReference>
<dbReference type="InterPro" id="IPR042567">
    <property type="entry name" value="SPIN/Ssty_sf"/>
</dbReference>
<evidence type="ECO:0000256" key="2">
    <source>
        <dbReference type="SAM" id="MobiDB-lite"/>
    </source>
</evidence>
<evidence type="ECO:0000313" key="4">
    <source>
        <dbReference type="Proteomes" id="UP000001811"/>
    </source>
</evidence>
<feature type="region of interest" description="Disordered" evidence="2">
    <location>
        <begin position="1"/>
        <end position="48"/>
    </location>
</feature>
<dbReference type="Pfam" id="PF02513">
    <property type="entry name" value="Spin-Ssty"/>
    <property type="match status" value="1"/>
</dbReference>
<organism evidence="3 4">
    <name type="scientific">Oryctolagus cuniculus</name>
    <name type="common">Rabbit</name>
    <dbReference type="NCBI Taxonomy" id="9986"/>
    <lineage>
        <taxon>Eukaryota</taxon>
        <taxon>Metazoa</taxon>
        <taxon>Chordata</taxon>
        <taxon>Craniata</taxon>
        <taxon>Vertebrata</taxon>
        <taxon>Euteleostomi</taxon>
        <taxon>Mammalia</taxon>
        <taxon>Eutheria</taxon>
        <taxon>Euarchontoglires</taxon>
        <taxon>Glires</taxon>
        <taxon>Lagomorpha</taxon>
        <taxon>Leporidae</taxon>
        <taxon>Oryctolagus</taxon>
    </lineage>
</organism>
<reference evidence="3 4" key="1">
    <citation type="journal article" date="2011" name="Nature">
        <title>A high-resolution map of human evolutionary constraint using 29 mammals.</title>
        <authorList>
            <person name="Lindblad-Toh K."/>
            <person name="Garber M."/>
            <person name="Zuk O."/>
            <person name="Lin M.F."/>
            <person name="Parker B.J."/>
            <person name="Washietl S."/>
            <person name="Kheradpour P."/>
            <person name="Ernst J."/>
            <person name="Jordan G."/>
            <person name="Mauceli E."/>
            <person name="Ward L.D."/>
            <person name="Lowe C.B."/>
            <person name="Holloway A.K."/>
            <person name="Clamp M."/>
            <person name="Gnerre S."/>
            <person name="Alfoldi J."/>
            <person name="Beal K."/>
            <person name="Chang J."/>
            <person name="Clawson H."/>
            <person name="Cuff J."/>
            <person name="Di Palma F."/>
            <person name="Fitzgerald S."/>
            <person name="Flicek P."/>
            <person name="Guttman M."/>
            <person name="Hubisz M.J."/>
            <person name="Jaffe D.B."/>
            <person name="Jungreis I."/>
            <person name="Kent W.J."/>
            <person name="Kostka D."/>
            <person name="Lara M."/>
            <person name="Martins A.L."/>
            <person name="Massingham T."/>
            <person name="Moltke I."/>
            <person name="Raney B.J."/>
            <person name="Rasmussen M.D."/>
            <person name="Robinson J."/>
            <person name="Stark A."/>
            <person name="Vilella A.J."/>
            <person name="Wen J."/>
            <person name="Xie X."/>
            <person name="Zody M.C."/>
            <person name="Baldwin J."/>
            <person name="Bloom T."/>
            <person name="Chin C.W."/>
            <person name="Heiman D."/>
            <person name="Nicol R."/>
            <person name="Nusbaum C."/>
            <person name="Young S."/>
            <person name="Wilkinson J."/>
            <person name="Worley K.C."/>
            <person name="Kovar C.L."/>
            <person name="Muzny D.M."/>
            <person name="Gibbs R.A."/>
            <person name="Cree A."/>
            <person name="Dihn H.H."/>
            <person name="Fowler G."/>
            <person name="Jhangiani S."/>
            <person name="Joshi V."/>
            <person name="Lee S."/>
            <person name="Lewis L.R."/>
            <person name="Nazareth L.V."/>
            <person name="Okwuonu G."/>
            <person name="Santibanez J."/>
            <person name="Warren W.C."/>
            <person name="Mardis E.R."/>
            <person name="Weinstock G.M."/>
            <person name="Wilson R.K."/>
            <person name="Delehaunty K."/>
            <person name="Dooling D."/>
            <person name="Fronik C."/>
            <person name="Fulton L."/>
            <person name="Fulton B."/>
            <person name="Graves T."/>
            <person name="Minx P."/>
            <person name="Sodergren E."/>
            <person name="Birney E."/>
            <person name="Margulies E.H."/>
            <person name="Herrero J."/>
            <person name="Green E.D."/>
            <person name="Haussler D."/>
            <person name="Siepel A."/>
            <person name="Goldman N."/>
            <person name="Pollard K.S."/>
            <person name="Pedersen J.S."/>
            <person name="Lander E.S."/>
            <person name="Kellis M."/>
        </authorList>
    </citation>
    <scope>NUCLEOTIDE SEQUENCE [LARGE SCALE GENOMIC DNA]</scope>
    <source>
        <strain evidence="3 4">Thorbecke inbred</strain>
    </source>
</reference>
<keyword evidence="4" id="KW-1185">Reference proteome</keyword>